<dbReference type="PANTHER" id="PTHR10151:SF120">
    <property type="entry name" value="BIS(5'-ADENOSYL)-TRIPHOSPHATASE"/>
    <property type="match status" value="1"/>
</dbReference>
<dbReference type="Proteomes" id="UP000000719">
    <property type="component" value="Chromosome"/>
</dbReference>
<dbReference type="STRING" id="373903.Hore_17270"/>
<feature type="region of interest" description="Disordered" evidence="1">
    <location>
        <begin position="513"/>
        <end position="547"/>
    </location>
</feature>
<dbReference type="EMBL" id="CP001098">
    <property type="protein sequence ID" value="ACL70476.1"/>
    <property type="molecule type" value="Genomic_DNA"/>
</dbReference>
<evidence type="ECO:0000256" key="1">
    <source>
        <dbReference type="SAM" id="MobiDB-lite"/>
    </source>
</evidence>
<reference evidence="2 3" key="1">
    <citation type="journal article" date="2009" name="PLoS ONE">
        <title>Genome analysis of the anaerobic thermohalophilic bacterium Halothermothrix orenii.</title>
        <authorList>
            <person name="Mavromatis K."/>
            <person name="Ivanova N."/>
            <person name="Anderson I."/>
            <person name="Lykidis A."/>
            <person name="Hooper S.D."/>
            <person name="Sun H."/>
            <person name="Kunin V."/>
            <person name="Lapidus A."/>
            <person name="Hugenholtz P."/>
            <person name="Patel B."/>
            <person name="Kyrpides N.C."/>
        </authorList>
    </citation>
    <scope>NUCLEOTIDE SEQUENCE [LARGE SCALE GENOMIC DNA]</scope>
    <source>
        <strain evidence="3">H 168 / OCM 544 / DSM 9562</strain>
    </source>
</reference>
<dbReference type="OrthoDB" id="9779418at2"/>
<dbReference type="InterPro" id="IPR017850">
    <property type="entry name" value="Alkaline_phosphatase_core_sf"/>
</dbReference>
<dbReference type="Pfam" id="PF01663">
    <property type="entry name" value="Phosphodiest"/>
    <property type="match status" value="1"/>
</dbReference>
<organism evidence="2 3">
    <name type="scientific">Halothermothrix orenii (strain H 168 / OCM 544 / DSM 9562)</name>
    <dbReference type="NCBI Taxonomy" id="373903"/>
    <lineage>
        <taxon>Bacteria</taxon>
        <taxon>Bacillati</taxon>
        <taxon>Bacillota</taxon>
        <taxon>Clostridia</taxon>
        <taxon>Halanaerobiales</taxon>
        <taxon>Halothermotrichaceae</taxon>
        <taxon>Halothermothrix</taxon>
    </lineage>
</organism>
<dbReference type="PANTHER" id="PTHR10151">
    <property type="entry name" value="ECTONUCLEOTIDE PYROPHOSPHATASE/PHOSPHODIESTERASE"/>
    <property type="match status" value="1"/>
</dbReference>
<accession>B8CYV7</accession>
<name>B8CYV7_HALOH</name>
<dbReference type="InterPro" id="IPR002591">
    <property type="entry name" value="Phosphodiest/P_Trfase"/>
</dbReference>
<evidence type="ECO:0000313" key="2">
    <source>
        <dbReference type="EMBL" id="ACL70476.1"/>
    </source>
</evidence>
<dbReference type="Gene3D" id="3.40.720.10">
    <property type="entry name" value="Alkaline Phosphatase, subunit A"/>
    <property type="match status" value="2"/>
</dbReference>
<dbReference type="HOGENOM" id="CLU_024306_0_0_9"/>
<sequence>MSGRVLVIGIDGGEFSLIRKWIRQGKLPNLEKITKKGSYGYLTSTIPPITGAAWSSFQTGTNPGKHGAFNWFKRVKNAYKATPVNATDIAEPTLWEIISKFDKKVGVIGVPVTYPPGKVNGYIIPGLLTPSKSKKQSYPADFIKEVRKIVPDFKFSPKEWTRGYMPRKWVKEMIEDVANKTKLTAHLMKEKAWDFMMVHFMETDQVQHFMWHHFEKKEKTWNPVLKIYQAVDRAIGTLKESLDSDDTLYIMSDHGFGPLRYNFHIDTWLLKEGYIKLKKNIPTALKKFLFNLGFTKETFYPVGEFLYPVLRKYGLLETVLDLVGNPWLERLFLSSHNVDWKSTKAYSHSEIGHIYLNIKGREPRGMLEPEEAEEEREKIIEKLKNLKNPFTGKKITSKVFRGEELYHGSKVNGAPDIVFLPDDMEILGKGAYEFLSHHVVSKSRSQSGHHRLKGVLFGIGPGIKKGYEVRDAHIMDMAPTILYQMGLPIMDYMDGKVLNSMFEEKYLEENEKQYTTKSSLGIEDREALDEEEEEEMKKRLKGLGYVS</sequence>
<keyword evidence="3" id="KW-1185">Reference proteome</keyword>
<dbReference type="SUPFAM" id="SSF53649">
    <property type="entry name" value="Alkaline phosphatase-like"/>
    <property type="match status" value="1"/>
</dbReference>
<proteinExistence type="predicted"/>
<gene>
    <name evidence="2" type="ordered locus">Hore_17270</name>
</gene>
<dbReference type="GO" id="GO:0016787">
    <property type="term" value="F:hydrolase activity"/>
    <property type="evidence" value="ECO:0007669"/>
    <property type="project" value="UniProtKB-ARBA"/>
</dbReference>
<protein>
    <submittedName>
        <fullName evidence="2">Type I phosphodiesterase/nucleotide pyrophosphatase</fullName>
    </submittedName>
</protein>
<dbReference type="eggNOG" id="COG3379">
    <property type="taxonomic scope" value="Bacteria"/>
</dbReference>
<evidence type="ECO:0000313" key="3">
    <source>
        <dbReference type="Proteomes" id="UP000000719"/>
    </source>
</evidence>
<dbReference type="AlphaFoldDB" id="B8CYV7"/>
<dbReference type="RefSeq" id="WP_015923446.1">
    <property type="nucleotide sequence ID" value="NC_011899.1"/>
</dbReference>
<dbReference type="KEGG" id="hor:Hore_17270"/>